<evidence type="ECO:0000256" key="1">
    <source>
        <dbReference type="ARBA" id="ARBA00022690"/>
    </source>
</evidence>
<dbReference type="AlphaFoldDB" id="A0A8X6FHW4"/>
<evidence type="ECO:0000256" key="4">
    <source>
        <dbReference type="ARBA" id="ARBA00038506"/>
    </source>
</evidence>
<name>A0A8X6FHW4_TRICU</name>
<sequence>MCADGDNVPEDVYDTPKDICSLPVHVGHCHGEITRWHYDVDRDQCIAFVYTGCKGNENNFETKDECSSRCIKVPMGKK</sequence>
<accession>A0A8X6FHW4</accession>
<evidence type="ECO:0000259" key="5">
    <source>
        <dbReference type="PROSITE" id="PS50279"/>
    </source>
</evidence>
<comment type="caution">
    <text evidence="6">The sequence shown here is derived from an EMBL/GenBank/DDBJ whole genome shotgun (WGS) entry which is preliminary data.</text>
</comment>
<evidence type="ECO:0000313" key="7">
    <source>
        <dbReference type="Proteomes" id="UP000887116"/>
    </source>
</evidence>
<dbReference type="PRINTS" id="PR00759">
    <property type="entry name" value="BASICPTASE"/>
</dbReference>
<dbReference type="SMART" id="SM00131">
    <property type="entry name" value="KU"/>
    <property type="match status" value="1"/>
</dbReference>
<dbReference type="PANTHER" id="PTHR46751:SF1">
    <property type="entry name" value="WAP FOUR-DISULFIDE CORE DOMAIN PROTEIN 6A"/>
    <property type="match status" value="1"/>
</dbReference>
<dbReference type="InterPro" id="IPR020901">
    <property type="entry name" value="Prtase_inh_Kunz-CS"/>
</dbReference>
<reference evidence="6" key="1">
    <citation type="submission" date="2020-07" db="EMBL/GenBank/DDBJ databases">
        <title>Multicomponent nature underlies the extraordinary mechanical properties of spider dragline silk.</title>
        <authorList>
            <person name="Kono N."/>
            <person name="Nakamura H."/>
            <person name="Mori M."/>
            <person name="Yoshida Y."/>
            <person name="Ohtoshi R."/>
            <person name="Malay A.D."/>
            <person name="Moran D.A.P."/>
            <person name="Tomita M."/>
            <person name="Numata K."/>
            <person name="Arakawa K."/>
        </authorList>
    </citation>
    <scope>NUCLEOTIDE SEQUENCE</scope>
</reference>
<dbReference type="Pfam" id="PF00014">
    <property type="entry name" value="Kunitz_BPTI"/>
    <property type="match status" value="1"/>
</dbReference>
<dbReference type="Gene3D" id="4.10.410.10">
    <property type="entry name" value="Pancreatic trypsin inhibitor Kunitz domain"/>
    <property type="match status" value="1"/>
</dbReference>
<dbReference type="OrthoDB" id="4473401at2759"/>
<keyword evidence="7" id="KW-1185">Reference proteome</keyword>
<organism evidence="6 7">
    <name type="scientific">Trichonephila clavata</name>
    <name type="common">Joro spider</name>
    <name type="synonym">Nephila clavata</name>
    <dbReference type="NCBI Taxonomy" id="2740835"/>
    <lineage>
        <taxon>Eukaryota</taxon>
        <taxon>Metazoa</taxon>
        <taxon>Ecdysozoa</taxon>
        <taxon>Arthropoda</taxon>
        <taxon>Chelicerata</taxon>
        <taxon>Arachnida</taxon>
        <taxon>Araneae</taxon>
        <taxon>Araneomorphae</taxon>
        <taxon>Entelegynae</taxon>
        <taxon>Araneoidea</taxon>
        <taxon>Nephilidae</taxon>
        <taxon>Trichonephila</taxon>
    </lineage>
</organism>
<dbReference type="FunFam" id="4.10.410.10:FF:000006">
    <property type="entry name" value="Serine peptidase inhibitor, Kunitz type 1"/>
    <property type="match status" value="1"/>
</dbReference>
<dbReference type="GO" id="GO:0005615">
    <property type="term" value="C:extracellular space"/>
    <property type="evidence" value="ECO:0007669"/>
    <property type="project" value="TreeGrafter"/>
</dbReference>
<dbReference type="EMBL" id="BMAO01002347">
    <property type="protein sequence ID" value="GFQ80111.1"/>
    <property type="molecule type" value="Genomic_DNA"/>
</dbReference>
<dbReference type="PROSITE" id="PS50279">
    <property type="entry name" value="BPTI_KUNITZ_2"/>
    <property type="match status" value="1"/>
</dbReference>
<dbReference type="CDD" id="cd00109">
    <property type="entry name" value="Kunitz-type"/>
    <property type="match status" value="1"/>
</dbReference>
<dbReference type="SUPFAM" id="SSF57362">
    <property type="entry name" value="BPTI-like"/>
    <property type="match status" value="1"/>
</dbReference>
<protein>
    <recommendedName>
        <fullName evidence="5">BPTI/Kunitz inhibitor domain-containing protein</fullName>
    </recommendedName>
</protein>
<keyword evidence="1" id="KW-0646">Protease inhibitor</keyword>
<keyword evidence="2" id="KW-0722">Serine protease inhibitor</keyword>
<keyword evidence="3" id="KW-1015">Disulfide bond</keyword>
<feature type="domain" description="BPTI/Kunitz inhibitor" evidence="5">
    <location>
        <begin position="20"/>
        <end position="70"/>
    </location>
</feature>
<evidence type="ECO:0000256" key="2">
    <source>
        <dbReference type="ARBA" id="ARBA00022900"/>
    </source>
</evidence>
<gene>
    <name evidence="6" type="ORF">TNCT_699651</name>
</gene>
<proteinExistence type="inferred from homology"/>
<dbReference type="GO" id="GO:0004867">
    <property type="term" value="F:serine-type endopeptidase inhibitor activity"/>
    <property type="evidence" value="ECO:0007669"/>
    <property type="project" value="UniProtKB-KW"/>
</dbReference>
<dbReference type="PANTHER" id="PTHR46751">
    <property type="entry name" value="EPPIN"/>
    <property type="match status" value="1"/>
</dbReference>
<dbReference type="InterPro" id="IPR036880">
    <property type="entry name" value="Kunitz_BPTI_sf"/>
</dbReference>
<comment type="similarity">
    <text evidence="4">Belongs to the venom Kunitz-type family. 03 (sub-Kunitz) subfamily.</text>
</comment>
<dbReference type="InterPro" id="IPR002223">
    <property type="entry name" value="Kunitz_BPTI"/>
</dbReference>
<dbReference type="Proteomes" id="UP000887116">
    <property type="component" value="Unassembled WGS sequence"/>
</dbReference>
<evidence type="ECO:0000313" key="6">
    <source>
        <dbReference type="EMBL" id="GFQ80111.1"/>
    </source>
</evidence>
<dbReference type="InterPro" id="IPR051388">
    <property type="entry name" value="Serpin_venom_toxin"/>
</dbReference>
<evidence type="ECO:0000256" key="3">
    <source>
        <dbReference type="ARBA" id="ARBA00023157"/>
    </source>
</evidence>
<dbReference type="PROSITE" id="PS00280">
    <property type="entry name" value="BPTI_KUNITZ_1"/>
    <property type="match status" value="1"/>
</dbReference>